<keyword evidence="2" id="KW-1185">Reference proteome</keyword>
<sequence>MRRYTKVLAAIACLVAILLVWGIYGLFHGYFDHGQFEVKQVQWSSSKQVAILAERSDQEALGGLTYFVVIGNHLLSPAKLRHAYYSNAVVFAATNTCLTLHWESPNRLVVACNGSYLDQEYIDVEKRQSGEIAISYVNISPNMAKHFAP</sequence>
<proteinExistence type="predicted"/>
<dbReference type="EMBL" id="JACCCW010000001">
    <property type="protein sequence ID" value="NYF78151.1"/>
    <property type="molecule type" value="Genomic_DNA"/>
</dbReference>
<evidence type="ECO:0000313" key="2">
    <source>
        <dbReference type="Proteomes" id="UP000589520"/>
    </source>
</evidence>
<dbReference type="AlphaFoldDB" id="A0A7Y9PDY6"/>
<organism evidence="1 2">
    <name type="scientific">Granulicella arctica</name>
    <dbReference type="NCBI Taxonomy" id="940613"/>
    <lineage>
        <taxon>Bacteria</taxon>
        <taxon>Pseudomonadati</taxon>
        <taxon>Acidobacteriota</taxon>
        <taxon>Terriglobia</taxon>
        <taxon>Terriglobales</taxon>
        <taxon>Acidobacteriaceae</taxon>
        <taxon>Granulicella</taxon>
    </lineage>
</organism>
<protein>
    <submittedName>
        <fullName evidence="1">Uncharacterized protein</fullName>
    </submittedName>
</protein>
<accession>A0A7Y9PDY6</accession>
<name>A0A7Y9PDY6_9BACT</name>
<gene>
    <name evidence="1" type="ORF">HDF17_000438</name>
</gene>
<comment type="caution">
    <text evidence="1">The sequence shown here is derived from an EMBL/GenBank/DDBJ whole genome shotgun (WGS) entry which is preliminary data.</text>
</comment>
<reference evidence="1 2" key="1">
    <citation type="submission" date="2020-07" db="EMBL/GenBank/DDBJ databases">
        <title>Genomic Encyclopedia of Type Strains, Phase IV (KMG-V): Genome sequencing to study the core and pangenomes of soil and plant-associated prokaryotes.</title>
        <authorList>
            <person name="Whitman W."/>
        </authorList>
    </citation>
    <scope>NUCLEOTIDE SEQUENCE [LARGE SCALE GENOMIC DNA]</scope>
    <source>
        <strain evidence="1 2">X4EP2</strain>
    </source>
</reference>
<dbReference type="Proteomes" id="UP000589520">
    <property type="component" value="Unassembled WGS sequence"/>
</dbReference>
<evidence type="ECO:0000313" key="1">
    <source>
        <dbReference type="EMBL" id="NYF78151.1"/>
    </source>
</evidence>